<evidence type="ECO:0000313" key="1">
    <source>
        <dbReference type="EMBL" id="PKC57177.1"/>
    </source>
</evidence>
<reference evidence="1 2" key="1">
    <citation type="submission" date="2017-10" db="EMBL/GenBank/DDBJ databases">
        <title>Extensive intraspecific genome diversity in a model arbuscular mycorrhizal fungus.</title>
        <authorList>
            <person name="Chen E.C.H."/>
            <person name="Morin E."/>
            <person name="Baudet D."/>
            <person name="Noel J."/>
            <person name="Ndikumana S."/>
            <person name="Charron P."/>
            <person name="St-Onge C."/>
            <person name="Giorgi J."/>
            <person name="Grigoriev I.V."/>
            <person name="Roux C."/>
            <person name="Martin F.M."/>
            <person name="Corradi N."/>
        </authorList>
    </citation>
    <scope>NUCLEOTIDE SEQUENCE [LARGE SCALE GENOMIC DNA]</scope>
    <source>
        <strain evidence="1 2">A1</strain>
    </source>
</reference>
<gene>
    <name evidence="1" type="ORF">RhiirA1_435461</name>
</gene>
<proteinExistence type="predicted"/>
<comment type="caution">
    <text evidence="1">The sequence shown here is derived from an EMBL/GenBank/DDBJ whole genome shotgun (WGS) entry which is preliminary data.</text>
</comment>
<reference evidence="1 2" key="2">
    <citation type="submission" date="2017-10" db="EMBL/GenBank/DDBJ databases">
        <title>Genome analyses suggest a sexual origin of heterokaryosis in a supposedly ancient asexual fungus.</title>
        <authorList>
            <person name="Corradi N."/>
            <person name="Sedzielewska K."/>
            <person name="Noel J."/>
            <person name="Charron P."/>
            <person name="Farinelli L."/>
            <person name="Marton T."/>
            <person name="Kruger M."/>
            <person name="Pelin A."/>
            <person name="Brachmann A."/>
            <person name="Corradi N."/>
        </authorList>
    </citation>
    <scope>NUCLEOTIDE SEQUENCE [LARGE SCALE GENOMIC DNA]</scope>
    <source>
        <strain evidence="1 2">A1</strain>
    </source>
</reference>
<dbReference type="VEuPathDB" id="FungiDB:RhiirA1_435461"/>
<dbReference type="OrthoDB" id="1748060at2759"/>
<dbReference type="EMBL" id="LLXH01001906">
    <property type="protein sequence ID" value="PKC57177.1"/>
    <property type="molecule type" value="Genomic_DNA"/>
</dbReference>
<organism evidence="1 2">
    <name type="scientific">Rhizophagus irregularis</name>
    <dbReference type="NCBI Taxonomy" id="588596"/>
    <lineage>
        <taxon>Eukaryota</taxon>
        <taxon>Fungi</taxon>
        <taxon>Fungi incertae sedis</taxon>
        <taxon>Mucoromycota</taxon>
        <taxon>Glomeromycotina</taxon>
        <taxon>Glomeromycetes</taxon>
        <taxon>Glomerales</taxon>
        <taxon>Glomeraceae</taxon>
        <taxon>Rhizophagus</taxon>
    </lineage>
</organism>
<dbReference type="PANTHER" id="PTHR45786:SF74">
    <property type="entry name" value="ATP-DEPENDENT DNA HELICASE"/>
    <property type="match status" value="1"/>
</dbReference>
<accession>A0A2I1FFM0</accession>
<dbReference type="AlphaFoldDB" id="A0A2I1FFM0"/>
<dbReference type="Proteomes" id="UP000232688">
    <property type="component" value="Unassembled WGS sequence"/>
</dbReference>
<protein>
    <submittedName>
        <fullName evidence="1">Uncharacterized protein</fullName>
    </submittedName>
</protein>
<dbReference type="PANTHER" id="PTHR45786">
    <property type="entry name" value="DNA BINDING PROTEIN-LIKE"/>
    <property type="match status" value="1"/>
</dbReference>
<evidence type="ECO:0000313" key="2">
    <source>
        <dbReference type="Proteomes" id="UP000232688"/>
    </source>
</evidence>
<sequence>MCCAGGKVHLPPVLDPPPYLLDLYTSFHLEAISFQKNIRAYNGILACSSFGANIDESFQGQGVSNFKIHGRIYHRIGSLMLDEGQKPVFAQLYIYDSDHENNNRLRIMRDLNAKILQNLQNMLDTYNPYIQNFRQVRDLLQNDADSADISMRIYCDRSNDARRYNGPAASDVAAIMVGDGYEVKPSNQDIILNFCDGTLQRISDCILSMILFNTCCCSQTVMMDGILIYRLQIILN</sequence>
<name>A0A2I1FFM0_9GLOM</name>